<evidence type="ECO:0000256" key="1">
    <source>
        <dbReference type="SAM" id="MobiDB-lite"/>
    </source>
</evidence>
<feature type="region of interest" description="Disordered" evidence="1">
    <location>
        <begin position="1"/>
        <end position="26"/>
    </location>
</feature>
<evidence type="ECO:0000313" key="2">
    <source>
        <dbReference type="EMBL" id="SUZ69681.1"/>
    </source>
</evidence>
<name>A0A381PRM6_9ZZZZ</name>
<feature type="compositionally biased region" description="Polar residues" evidence="1">
    <location>
        <begin position="1"/>
        <end position="18"/>
    </location>
</feature>
<accession>A0A381PRM6</accession>
<proteinExistence type="predicted"/>
<organism evidence="2">
    <name type="scientific">marine metagenome</name>
    <dbReference type="NCBI Taxonomy" id="408172"/>
    <lineage>
        <taxon>unclassified sequences</taxon>
        <taxon>metagenomes</taxon>
        <taxon>ecological metagenomes</taxon>
    </lineage>
</organism>
<reference evidence="2" key="1">
    <citation type="submission" date="2018-05" db="EMBL/GenBank/DDBJ databases">
        <authorList>
            <person name="Lanie J.A."/>
            <person name="Ng W.-L."/>
            <person name="Kazmierczak K.M."/>
            <person name="Andrzejewski T.M."/>
            <person name="Davidsen T.M."/>
            <person name="Wayne K.J."/>
            <person name="Tettelin H."/>
            <person name="Glass J.I."/>
            <person name="Rusch D."/>
            <person name="Podicherti R."/>
            <person name="Tsui H.-C.T."/>
            <person name="Winkler M.E."/>
        </authorList>
    </citation>
    <scope>NUCLEOTIDE SEQUENCE</scope>
</reference>
<sequence length="26" mass="2845">MRQVATYETETTGDQDFTTGIKGVVP</sequence>
<dbReference type="AlphaFoldDB" id="A0A381PRM6"/>
<dbReference type="EMBL" id="UINC01001069">
    <property type="protein sequence ID" value="SUZ69681.1"/>
    <property type="molecule type" value="Genomic_DNA"/>
</dbReference>
<gene>
    <name evidence="2" type="ORF">METZ01_LOCUS22535</name>
</gene>
<protein>
    <submittedName>
        <fullName evidence="2">Uncharacterized protein</fullName>
    </submittedName>
</protein>